<dbReference type="AlphaFoldDB" id="A0A6J4HKX1"/>
<dbReference type="EMBL" id="CADCTQ010000057">
    <property type="protein sequence ID" value="CAA9224185.1"/>
    <property type="molecule type" value="Genomic_DNA"/>
</dbReference>
<organism evidence="1">
    <name type="scientific">uncultured Cytophagales bacterium</name>
    <dbReference type="NCBI Taxonomy" id="158755"/>
    <lineage>
        <taxon>Bacteria</taxon>
        <taxon>Pseudomonadati</taxon>
        <taxon>Bacteroidota</taxon>
        <taxon>Sphingobacteriia</taxon>
        <taxon>Sphingobacteriales</taxon>
        <taxon>environmental samples</taxon>
    </lineage>
</organism>
<accession>A0A6J4HKX1</accession>
<protein>
    <submittedName>
        <fullName evidence="1">Uncharacterized protein</fullName>
    </submittedName>
</protein>
<proteinExistence type="predicted"/>
<reference evidence="1" key="1">
    <citation type="submission" date="2020-02" db="EMBL/GenBank/DDBJ databases">
        <authorList>
            <person name="Meier V. D."/>
        </authorList>
    </citation>
    <scope>NUCLEOTIDE SEQUENCE</scope>
    <source>
        <strain evidence="1">AVDCRST_MAG56</strain>
    </source>
</reference>
<evidence type="ECO:0000313" key="1">
    <source>
        <dbReference type="EMBL" id="CAA9224185.1"/>
    </source>
</evidence>
<sequence>WVRISEFLRPFRPPGCALPLPRGVIRAPKCLFQPATHSRKPPG</sequence>
<name>A0A6J4HKX1_9SPHI</name>
<feature type="non-terminal residue" evidence="1">
    <location>
        <position position="1"/>
    </location>
</feature>
<feature type="non-terminal residue" evidence="1">
    <location>
        <position position="43"/>
    </location>
</feature>
<gene>
    <name evidence="1" type="ORF">AVDCRST_MAG56-610</name>
</gene>